<feature type="binding site" evidence="3">
    <location>
        <position position="301"/>
    </location>
    <ligand>
        <name>phosphoenolpyruvate</name>
        <dbReference type="ChEBI" id="CHEBI:58702"/>
    </ligand>
</feature>
<evidence type="ECO:0000313" key="5">
    <source>
        <dbReference type="EMBL" id="KGM54143.1"/>
    </source>
</evidence>
<reference evidence="5 6" key="1">
    <citation type="submission" date="2013-08" db="EMBL/GenBank/DDBJ databases">
        <title>Genome sequencing of Lysobacter.</title>
        <authorList>
            <person name="Zhang S."/>
            <person name="Wang G."/>
        </authorList>
    </citation>
    <scope>NUCLEOTIDE SEQUENCE [LARGE SCALE GENOMIC DNA]</scope>
    <source>
        <strain evidence="5 6">GH1-9</strain>
    </source>
</reference>
<evidence type="ECO:0000256" key="2">
    <source>
        <dbReference type="ARBA" id="ARBA00022679"/>
    </source>
</evidence>
<dbReference type="STRING" id="1385517.N800_05345"/>
<keyword evidence="3" id="KW-0170">Cobalt</keyword>
<dbReference type="PANTHER" id="PTHR21337">
    <property type="entry name" value="PHOSPHO-2-DEHYDRO-3-DEOXYHEPTONATE ALDOLASE 1, 2"/>
    <property type="match status" value="1"/>
</dbReference>
<keyword evidence="3" id="KW-0464">Manganese</keyword>
<dbReference type="SUPFAM" id="SSF51569">
    <property type="entry name" value="Aldolase"/>
    <property type="match status" value="1"/>
</dbReference>
<dbReference type="GO" id="GO:0009073">
    <property type="term" value="P:aromatic amino acid family biosynthetic process"/>
    <property type="evidence" value="ECO:0007669"/>
    <property type="project" value="InterPro"/>
</dbReference>
<protein>
    <recommendedName>
        <fullName evidence="4">Phospho-2-dehydro-3-deoxyheptonate aldolase</fullName>
        <ecNumber evidence="4">2.5.1.54</ecNumber>
    </recommendedName>
</protein>
<dbReference type="RefSeq" id="WP_036137810.1">
    <property type="nucleotide sequence ID" value="NZ_AVPU01000016.1"/>
</dbReference>
<name>A0A0A0EVI4_9GAMM</name>
<evidence type="ECO:0000256" key="4">
    <source>
        <dbReference type="RuleBase" id="RU363071"/>
    </source>
</evidence>
<dbReference type="eggNOG" id="COG3200">
    <property type="taxonomic scope" value="Bacteria"/>
</dbReference>
<dbReference type="Proteomes" id="UP000029998">
    <property type="component" value="Unassembled WGS sequence"/>
</dbReference>
<feature type="binding site" evidence="3">
    <location>
        <position position="364"/>
    </location>
    <ligand>
        <name>Mn(2+)</name>
        <dbReference type="ChEBI" id="CHEBI:29035"/>
    </ligand>
</feature>
<dbReference type="Pfam" id="PF01474">
    <property type="entry name" value="DAHP_synth_2"/>
    <property type="match status" value="1"/>
</dbReference>
<feature type="binding site" evidence="3">
    <location>
        <position position="332"/>
    </location>
    <ligand>
        <name>phosphoenolpyruvate</name>
        <dbReference type="ChEBI" id="CHEBI:58702"/>
    </ligand>
</feature>
<sequence length="462" mass="51901">MPNAPRNLQSVNLPSEWTPSSWRAYPALQLPQYPDAEALEEALVELRTLPPLVTSWEILALKQQIADAQEGKRFLLQGGDCAETFASCSSEVISNRLKVLLQMSLVLVHGLRKPVVRVGRFAGQYAKPRSSDTETIEGVTLPSYRGDLVNAPAFTAEARVPDPRRMIKGHARSAMTMNFVRSLIDGGFADLHHPEYWNLSWVGHSPLADEYRRMVNGIGDAVRFMETLSGSQVHNLNRVDFYTSHEALLLPYEESQTRQVPRHWGWFNLSTHYPWIGMRTAAVDGAHVEYFRGIRNPIAIKVGPSVTADQLLRVIDVLNPEDEPGRMTFIHRMGAAQIAEKLPPLLEAMRRDGRRVLWVCDPMHGNTESTTNGYKTRRFRNIRSELEQSLDLHAAAGTRLGGVHLELTGEDVTECLGGARELTESDLERAYHSTVDPRLNYEQALEVAMLIVRKQEQISAPV</sequence>
<dbReference type="Gene3D" id="3.20.20.70">
    <property type="entry name" value="Aldolase class I"/>
    <property type="match status" value="1"/>
</dbReference>
<comment type="similarity">
    <text evidence="1 4">Belongs to the class-II DAHP synthase family.</text>
</comment>
<dbReference type="OrthoDB" id="9766852at2"/>
<keyword evidence="3" id="KW-0104">Cadmium</keyword>
<comment type="caution">
    <text evidence="5">The sequence shown here is derived from an EMBL/GenBank/DDBJ whole genome shotgun (WGS) entry which is preliminary data.</text>
</comment>
<proteinExistence type="inferred from homology"/>
<comment type="catalytic activity">
    <reaction evidence="4">
        <text>D-erythrose 4-phosphate + phosphoenolpyruvate + H2O = 7-phospho-2-dehydro-3-deoxy-D-arabino-heptonate + phosphate</text>
        <dbReference type="Rhea" id="RHEA:14717"/>
        <dbReference type="ChEBI" id="CHEBI:15377"/>
        <dbReference type="ChEBI" id="CHEBI:16897"/>
        <dbReference type="ChEBI" id="CHEBI:43474"/>
        <dbReference type="ChEBI" id="CHEBI:58394"/>
        <dbReference type="ChEBI" id="CHEBI:58702"/>
        <dbReference type="EC" id="2.5.1.54"/>
    </reaction>
</comment>
<dbReference type="EC" id="2.5.1.54" evidence="4"/>
<feature type="binding site" evidence="3">
    <location>
        <position position="406"/>
    </location>
    <ligand>
        <name>Mn(2+)</name>
        <dbReference type="ChEBI" id="CHEBI:29035"/>
    </ligand>
</feature>
<accession>A0A0A0EVI4</accession>
<dbReference type="GO" id="GO:0003849">
    <property type="term" value="F:3-deoxy-7-phosphoheptulonate synthase activity"/>
    <property type="evidence" value="ECO:0007669"/>
    <property type="project" value="UniProtKB-EC"/>
</dbReference>
<evidence type="ECO:0000256" key="1">
    <source>
        <dbReference type="ARBA" id="ARBA00008911"/>
    </source>
</evidence>
<keyword evidence="6" id="KW-1185">Reference proteome</keyword>
<dbReference type="InterPro" id="IPR013785">
    <property type="entry name" value="Aldolase_TIM"/>
</dbReference>
<evidence type="ECO:0000313" key="6">
    <source>
        <dbReference type="Proteomes" id="UP000029998"/>
    </source>
</evidence>
<feature type="binding site" evidence="3">
    <location>
        <position position="120"/>
    </location>
    <ligand>
        <name>phosphoenolpyruvate</name>
        <dbReference type="ChEBI" id="CHEBI:58702"/>
    </ligand>
</feature>
<keyword evidence="2 4" id="KW-0808">Transferase</keyword>
<comment type="cofactor">
    <cofactor evidence="3">
        <name>Mn(2+)</name>
        <dbReference type="ChEBI" id="CHEBI:29035"/>
    </cofactor>
    <cofactor evidence="3">
        <name>Co(2+)</name>
        <dbReference type="ChEBI" id="CHEBI:48828"/>
    </cofactor>
    <cofactor evidence="3">
        <name>Cd(2+)</name>
        <dbReference type="ChEBI" id="CHEBI:48775"/>
    </cofactor>
    <text evidence="3">Binds 1 divalent cation per subunit. The enzyme is active with manganese, cobalt or cadmium ions.</text>
</comment>
<feature type="binding site" evidence="3">
    <location>
        <position position="436"/>
    </location>
    <ligand>
        <name>Mn(2+)</name>
        <dbReference type="ChEBI" id="CHEBI:29035"/>
    </ligand>
</feature>
<gene>
    <name evidence="5" type="ORF">N800_05345</name>
</gene>
<dbReference type="EMBL" id="AVPU01000016">
    <property type="protein sequence ID" value="KGM54143.1"/>
    <property type="molecule type" value="Genomic_DNA"/>
</dbReference>
<dbReference type="InterPro" id="IPR002480">
    <property type="entry name" value="DAHP_synth_2"/>
</dbReference>
<dbReference type="NCBIfam" id="TIGR01358">
    <property type="entry name" value="DAHP_synth_II"/>
    <property type="match status" value="1"/>
</dbReference>
<dbReference type="AlphaFoldDB" id="A0A0A0EVI4"/>
<feature type="binding site" evidence="3">
    <location>
        <position position="81"/>
    </location>
    <ligand>
        <name>Mn(2+)</name>
        <dbReference type="ChEBI" id="CHEBI:29035"/>
    </ligand>
</feature>
<dbReference type="PANTHER" id="PTHR21337:SF0">
    <property type="entry name" value="PHOSPHO-2-DEHYDRO-3-DEOXYHEPTONATE ALDOLASE"/>
    <property type="match status" value="1"/>
</dbReference>
<organism evidence="5 6">
    <name type="scientific">Lysobacter daejeonensis GH1-9</name>
    <dbReference type="NCBI Taxonomy" id="1385517"/>
    <lineage>
        <taxon>Bacteria</taxon>
        <taxon>Pseudomonadati</taxon>
        <taxon>Pseudomonadota</taxon>
        <taxon>Gammaproteobacteria</taxon>
        <taxon>Lysobacterales</taxon>
        <taxon>Lysobacteraceae</taxon>
        <taxon>Aerolutibacter</taxon>
    </lineage>
</organism>
<evidence type="ECO:0000256" key="3">
    <source>
        <dbReference type="PIRSR" id="PIRSR602480-1"/>
    </source>
</evidence>